<evidence type="ECO:0000256" key="1">
    <source>
        <dbReference type="ARBA" id="ARBA00005614"/>
    </source>
</evidence>
<organism evidence="9 10">
    <name type="scientific">Orenia metallireducens</name>
    <dbReference type="NCBI Taxonomy" id="1413210"/>
    <lineage>
        <taxon>Bacteria</taxon>
        <taxon>Bacillati</taxon>
        <taxon>Bacillota</taxon>
        <taxon>Clostridia</taxon>
        <taxon>Halanaerobiales</taxon>
        <taxon>Halobacteroidaceae</taxon>
        <taxon>Orenia</taxon>
    </lineage>
</organism>
<dbReference type="PANTHER" id="PTHR47268">
    <property type="entry name" value="ACYLPHOSPHATASE"/>
    <property type="match status" value="1"/>
</dbReference>
<name>A0A285GQX3_9FIRM</name>
<sequence>MESKVRKHLYISGHVQGVGFRWYTNQQANNLGITGWVKNLNDGRVEAVLVGDKLKVNKMIDLIKQGSPLSEVEDLEIIDEEFQDEFSKFKVKY</sequence>
<evidence type="ECO:0000256" key="5">
    <source>
        <dbReference type="PROSITE-ProRule" id="PRU00520"/>
    </source>
</evidence>
<dbReference type="Proteomes" id="UP000219573">
    <property type="component" value="Unassembled WGS sequence"/>
</dbReference>
<evidence type="ECO:0000256" key="7">
    <source>
        <dbReference type="RuleBase" id="RU004168"/>
    </source>
</evidence>
<dbReference type="OrthoDB" id="9808093at2"/>
<dbReference type="EMBL" id="OBDZ01000009">
    <property type="protein sequence ID" value="SNY24886.1"/>
    <property type="molecule type" value="Genomic_DNA"/>
</dbReference>
<keyword evidence="5 6" id="KW-0378">Hydrolase</keyword>
<dbReference type="RefSeq" id="WP_097017458.1">
    <property type="nucleotide sequence ID" value="NZ_OBDZ01000009.1"/>
</dbReference>
<dbReference type="PANTHER" id="PTHR47268:SF4">
    <property type="entry name" value="ACYLPHOSPHATASE"/>
    <property type="match status" value="1"/>
</dbReference>
<dbReference type="GO" id="GO:0003998">
    <property type="term" value="F:acylphosphatase activity"/>
    <property type="evidence" value="ECO:0007669"/>
    <property type="project" value="UniProtKB-EC"/>
</dbReference>
<dbReference type="STRING" id="1413210.U472_08690"/>
<feature type="domain" description="Acylphosphatase-like" evidence="8">
    <location>
        <begin position="6"/>
        <end position="93"/>
    </location>
</feature>
<dbReference type="AlphaFoldDB" id="A0A285GQX3"/>
<evidence type="ECO:0000313" key="10">
    <source>
        <dbReference type="Proteomes" id="UP000219573"/>
    </source>
</evidence>
<accession>A0A285GQX3</accession>
<comment type="catalytic activity">
    <reaction evidence="4 5 6">
        <text>an acyl phosphate + H2O = a carboxylate + phosphate + H(+)</text>
        <dbReference type="Rhea" id="RHEA:14965"/>
        <dbReference type="ChEBI" id="CHEBI:15377"/>
        <dbReference type="ChEBI" id="CHEBI:15378"/>
        <dbReference type="ChEBI" id="CHEBI:29067"/>
        <dbReference type="ChEBI" id="CHEBI:43474"/>
        <dbReference type="ChEBI" id="CHEBI:59918"/>
        <dbReference type="EC" id="3.6.1.7"/>
    </reaction>
</comment>
<gene>
    <name evidence="9" type="ORF">SAMN06265827_1092</name>
</gene>
<dbReference type="PROSITE" id="PS00150">
    <property type="entry name" value="ACYLPHOSPHATASE_1"/>
    <property type="match status" value="1"/>
</dbReference>
<dbReference type="InterPro" id="IPR001792">
    <property type="entry name" value="Acylphosphatase-like_dom"/>
</dbReference>
<evidence type="ECO:0000256" key="4">
    <source>
        <dbReference type="ARBA" id="ARBA00047645"/>
    </source>
</evidence>
<dbReference type="InterPro" id="IPR020456">
    <property type="entry name" value="Acylphosphatase"/>
</dbReference>
<feature type="active site" evidence="5">
    <location>
        <position position="21"/>
    </location>
</feature>
<dbReference type="Gene3D" id="3.30.70.100">
    <property type="match status" value="1"/>
</dbReference>
<reference evidence="10" key="1">
    <citation type="submission" date="2017-09" db="EMBL/GenBank/DDBJ databases">
        <authorList>
            <person name="Varghese N."/>
            <person name="Submissions S."/>
        </authorList>
    </citation>
    <scope>NUCLEOTIDE SEQUENCE [LARGE SCALE GENOMIC DNA]</scope>
    <source>
        <strain evidence="10">MSL47</strain>
    </source>
</reference>
<protein>
    <recommendedName>
        <fullName evidence="3 5">Acylphosphatase</fullName>
        <ecNumber evidence="2 5">3.6.1.7</ecNumber>
    </recommendedName>
</protein>
<keyword evidence="10" id="KW-1185">Reference proteome</keyword>
<evidence type="ECO:0000256" key="6">
    <source>
        <dbReference type="RuleBase" id="RU000553"/>
    </source>
</evidence>
<evidence type="ECO:0000256" key="3">
    <source>
        <dbReference type="ARBA" id="ARBA00015991"/>
    </source>
</evidence>
<evidence type="ECO:0000313" key="9">
    <source>
        <dbReference type="EMBL" id="SNY24886.1"/>
    </source>
</evidence>
<dbReference type="PROSITE" id="PS51160">
    <property type="entry name" value="ACYLPHOSPHATASE_3"/>
    <property type="match status" value="1"/>
</dbReference>
<dbReference type="SUPFAM" id="SSF54975">
    <property type="entry name" value="Acylphosphatase/BLUF domain-like"/>
    <property type="match status" value="1"/>
</dbReference>
<dbReference type="PRINTS" id="PR00112">
    <property type="entry name" value="ACYLPHPHTASE"/>
</dbReference>
<dbReference type="EC" id="3.6.1.7" evidence="2 5"/>
<comment type="similarity">
    <text evidence="1 7">Belongs to the acylphosphatase family.</text>
</comment>
<dbReference type="InterPro" id="IPR036046">
    <property type="entry name" value="Acylphosphatase-like_dom_sf"/>
</dbReference>
<dbReference type="Pfam" id="PF00708">
    <property type="entry name" value="Acylphosphatase"/>
    <property type="match status" value="1"/>
</dbReference>
<dbReference type="PROSITE" id="PS00151">
    <property type="entry name" value="ACYLPHOSPHATASE_2"/>
    <property type="match status" value="1"/>
</dbReference>
<evidence type="ECO:0000259" key="8">
    <source>
        <dbReference type="PROSITE" id="PS51160"/>
    </source>
</evidence>
<proteinExistence type="inferred from homology"/>
<dbReference type="InterPro" id="IPR017968">
    <property type="entry name" value="Acylphosphatase_CS"/>
</dbReference>
<evidence type="ECO:0000256" key="2">
    <source>
        <dbReference type="ARBA" id="ARBA00012150"/>
    </source>
</evidence>
<feature type="active site" evidence="5">
    <location>
        <position position="39"/>
    </location>
</feature>